<gene>
    <name evidence="1" type="ORF">O0955_15580</name>
</gene>
<dbReference type="Proteomes" id="UP001144347">
    <property type="component" value="Unassembled WGS sequence"/>
</dbReference>
<evidence type="ECO:0000313" key="1">
    <source>
        <dbReference type="EMBL" id="MCZ4245430.1"/>
    </source>
</evidence>
<organism evidence="1 2">
    <name type="scientific">Pedobacter punctiformis</name>
    <dbReference type="NCBI Taxonomy" id="3004097"/>
    <lineage>
        <taxon>Bacteria</taxon>
        <taxon>Pseudomonadati</taxon>
        <taxon>Bacteroidota</taxon>
        <taxon>Sphingobacteriia</taxon>
        <taxon>Sphingobacteriales</taxon>
        <taxon>Sphingobacteriaceae</taxon>
        <taxon>Pedobacter</taxon>
    </lineage>
</organism>
<keyword evidence="2" id="KW-1185">Reference proteome</keyword>
<evidence type="ECO:0000313" key="2">
    <source>
        <dbReference type="Proteomes" id="UP001144347"/>
    </source>
</evidence>
<accession>A0ABT4LBX8</accession>
<dbReference type="EMBL" id="JAPWGM010000005">
    <property type="protein sequence ID" value="MCZ4245430.1"/>
    <property type="molecule type" value="Genomic_DNA"/>
</dbReference>
<name>A0ABT4LBX8_9SPHI</name>
<comment type="caution">
    <text evidence="1">The sequence shown here is derived from an EMBL/GenBank/DDBJ whole genome shotgun (WGS) entry which is preliminary data.</text>
</comment>
<protein>
    <submittedName>
        <fullName evidence="1">Uncharacterized protein</fullName>
    </submittedName>
</protein>
<dbReference type="RefSeq" id="WP_269428485.1">
    <property type="nucleotide sequence ID" value="NZ_JAPWGM010000005.1"/>
</dbReference>
<reference evidence="1" key="1">
    <citation type="submission" date="2022-12" db="EMBL/GenBank/DDBJ databases">
        <title>Genome sequence of HCMS5-2.</title>
        <authorList>
            <person name="Woo H."/>
        </authorList>
    </citation>
    <scope>NUCLEOTIDE SEQUENCE</scope>
    <source>
        <strain evidence="1">HCMS5-2</strain>
    </source>
</reference>
<sequence>MYKRDLVTAEIQKLAQALARIIGLKLEGKKEESDFWFADTLENEFELPYSGLLAISDEEFEFFLKDKSFSAEKLELLSKLLYTQIDHFDNTNDFQVIAKKLLTLYQFIEKEHHTQSFEGLSRQKQIKGFLENI</sequence>
<proteinExistence type="predicted"/>